<dbReference type="RefSeq" id="WP_377563781.1">
    <property type="nucleotide sequence ID" value="NZ_JBHTJZ010000009.1"/>
</dbReference>
<name>A0ABW3HPZ4_9BACL</name>
<accession>A0ABW3HPZ4</accession>
<keyword evidence="2" id="KW-1185">Reference proteome</keyword>
<dbReference type="Proteomes" id="UP001596989">
    <property type="component" value="Unassembled WGS sequence"/>
</dbReference>
<evidence type="ECO:0000313" key="1">
    <source>
        <dbReference type="EMBL" id="MFD0959611.1"/>
    </source>
</evidence>
<gene>
    <name evidence="1" type="ORF">ACFQ2I_09410</name>
</gene>
<organism evidence="1 2">
    <name type="scientific">Paenibacillus chungangensis</name>
    <dbReference type="NCBI Taxonomy" id="696535"/>
    <lineage>
        <taxon>Bacteria</taxon>
        <taxon>Bacillati</taxon>
        <taxon>Bacillota</taxon>
        <taxon>Bacilli</taxon>
        <taxon>Bacillales</taxon>
        <taxon>Paenibacillaceae</taxon>
        <taxon>Paenibacillus</taxon>
    </lineage>
</organism>
<evidence type="ECO:0000313" key="2">
    <source>
        <dbReference type="Proteomes" id="UP001596989"/>
    </source>
</evidence>
<dbReference type="EMBL" id="JBHTJZ010000009">
    <property type="protein sequence ID" value="MFD0959611.1"/>
    <property type="molecule type" value="Genomic_DNA"/>
</dbReference>
<proteinExistence type="predicted"/>
<reference evidence="2" key="1">
    <citation type="journal article" date="2019" name="Int. J. Syst. Evol. Microbiol.">
        <title>The Global Catalogue of Microorganisms (GCM) 10K type strain sequencing project: providing services to taxonomists for standard genome sequencing and annotation.</title>
        <authorList>
            <consortium name="The Broad Institute Genomics Platform"/>
            <consortium name="The Broad Institute Genome Sequencing Center for Infectious Disease"/>
            <person name="Wu L."/>
            <person name="Ma J."/>
        </authorList>
    </citation>
    <scope>NUCLEOTIDE SEQUENCE [LARGE SCALE GENOMIC DNA]</scope>
    <source>
        <strain evidence="2">CCUG 59129</strain>
    </source>
</reference>
<protein>
    <submittedName>
        <fullName evidence="1">Uncharacterized protein</fullName>
    </submittedName>
</protein>
<sequence length="80" mass="9605">MAVFQDKVQRLRDIESITYTCCLRLLAEEPTAAIAAQKVLYQLFQDYEFWRMNDGERQRYILKKCFHLISQQMCKEPQLV</sequence>
<comment type="caution">
    <text evidence="1">The sequence shown here is derived from an EMBL/GenBank/DDBJ whole genome shotgun (WGS) entry which is preliminary data.</text>
</comment>